<sequence length="311" mass="34323">MMERAMALTEEHLRGPAAGAMGLIDLLKPSKGRAVAQVPAKLETAEPTDAGKPLIELRNVSKTFGTVKALQDLEVSIRPGELVTVVGPSGCGKSTLFNILAGLEEPDPGNVLRHKGISSVASDLLGKVSFMPQRDLLLPWRNVIDNAILALEIEGMPRGEARKQAMAMLPEFGLAGFEAQYPNQLSGGMRQRVALMRTFLFKRDLMLLDEPFGALDALTRTMMQRWLLDVWQNHKRTVLFITHDVDEAIFLGDRVLVMTARPGRVKLEQAVDLPRPRKADIVTSPEFIALKKTLLEAIEEESMKSFQVAGY</sequence>
<proteinExistence type="inferred from homology"/>
<evidence type="ECO:0000313" key="6">
    <source>
        <dbReference type="EMBL" id="SMF59103.1"/>
    </source>
</evidence>
<dbReference type="Gene3D" id="3.40.50.300">
    <property type="entry name" value="P-loop containing nucleotide triphosphate hydrolases"/>
    <property type="match status" value="1"/>
</dbReference>
<dbReference type="EMBL" id="FXAF01000008">
    <property type="protein sequence ID" value="SMF59103.1"/>
    <property type="molecule type" value="Genomic_DNA"/>
</dbReference>
<dbReference type="Proteomes" id="UP000192903">
    <property type="component" value="Unassembled WGS sequence"/>
</dbReference>
<comment type="similarity">
    <text evidence="1">Belongs to the ABC transporter superfamily.</text>
</comment>
<name>A0A1X7FUS6_9HYPH</name>
<accession>A0A1X7FUS6</accession>
<dbReference type="GO" id="GO:0005524">
    <property type="term" value="F:ATP binding"/>
    <property type="evidence" value="ECO:0007669"/>
    <property type="project" value="UniProtKB-KW"/>
</dbReference>
<evidence type="ECO:0000256" key="3">
    <source>
        <dbReference type="ARBA" id="ARBA00022741"/>
    </source>
</evidence>
<keyword evidence="4" id="KW-0067">ATP-binding</keyword>
<dbReference type="Pfam" id="PF00005">
    <property type="entry name" value="ABC_tran"/>
    <property type="match status" value="1"/>
</dbReference>
<dbReference type="GO" id="GO:0016887">
    <property type="term" value="F:ATP hydrolysis activity"/>
    <property type="evidence" value="ECO:0007669"/>
    <property type="project" value="InterPro"/>
</dbReference>
<feature type="domain" description="ABC transporter" evidence="5">
    <location>
        <begin position="55"/>
        <end position="285"/>
    </location>
</feature>
<keyword evidence="3" id="KW-0547">Nucleotide-binding</keyword>
<dbReference type="PROSITE" id="PS50893">
    <property type="entry name" value="ABC_TRANSPORTER_2"/>
    <property type="match status" value="1"/>
</dbReference>
<dbReference type="CDD" id="cd03293">
    <property type="entry name" value="ABC_NrtD_SsuB_transporters"/>
    <property type="match status" value="1"/>
</dbReference>
<dbReference type="AlphaFoldDB" id="A0A1X7FUS6"/>
<dbReference type="InterPro" id="IPR027417">
    <property type="entry name" value="P-loop_NTPase"/>
</dbReference>
<dbReference type="InterPro" id="IPR003439">
    <property type="entry name" value="ABC_transporter-like_ATP-bd"/>
</dbReference>
<dbReference type="InterPro" id="IPR003593">
    <property type="entry name" value="AAA+_ATPase"/>
</dbReference>
<dbReference type="STRING" id="464029.SAMN02982989_0891"/>
<dbReference type="PANTHER" id="PTHR42788:SF2">
    <property type="entry name" value="ABC TRANSPORTER ATP-BINDING PROTEIN"/>
    <property type="match status" value="1"/>
</dbReference>
<dbReference type="InterPro" id="IPR050166">
    <property type="entry name" value="ABC_transporter_ATP-bind"/>
</dbReference>
<evidence type="ECO:0000256" key="1">
    <source>
        <dbReference type="ARBA" id="ARBA00005417"/>
    </source>
</evidence>
<dbReference type="SMART" id="SM00382">
    <property type="entry name" value="AAA"/>
    <property type="match status" value="1"/>
</dbReference>
<evidence type="ECO:0000259" key="5">
    <source>
        <dbReference type="PROSITE" id="PS50893"/>
    </source>
</evidence>
<organism evidence="6 7">
    <name type="scientific">Xaviernesmea oryzae</name>
    <dbReference type="NCBI Taxonomy" id="464029"/>
    <lineage>
        <taxon>Bacteria</taxon>
        <taxon>Pseudomonadati</taxon>
        <taxon>Pseudomonadota</taxon>
        <taxon>Alphaproteobacteria</taxon>
        <taxon>Hyphomicrobiales</taxon>
        <taxon>Rhizobiaceae</taxon>
        <taxon>Rhizobium/Agrobacterium group</taxon>
        <taxon>Xaviernesmea</taxon>
    </lineage>
</organism>
<keyword evidence="2" id="KW-0813">Transport</keyword>
<evidence type="ECO:0000256" key="2">
    <source>
        <dbReference type="ARBA" id="ARBA00022448"/>
    </source>
</evidence>
<protein>
    <submittedName>
        <fullName evidence="6">ABC-type nitrate/sulfonate/bicarbonate transport system, ATPase component</fullName>
    </submittedName>
</protein>
<evidence type="ECO:0000313" key="7">
    <source>
        <dbReference type="Proteomes" id="UP000192903"/>
    </source>
</evidence>
<evidence type="ECO:0000256" key="4">
    <source>
        <dbReference type="ARBA" id="ARBA00022840"/>
    </source>
</evidence>
<gene>
    <name evidence="6" type="ORF">SAMN02982989_0891</name>
</gene>
<keyword evidence="7" id="KW-1185">Reference proteome</keyword>
<dbReference type="PANTHER" id="PTHR42788">
    <property type="entry name" value="TAURINE IMPORT ATP-BINDING PROTEIN-RELATED"/>
    <property type="match status" value="1"/>
</dbReference>
<reference evidence="7" key="1">
    <citation type="submission" date="2017-04" db="EMBL/GenBank/DDBJ databases">
        <authorList>
            <person name="Varghese N."/>
            <person name="Submissions S."/>
        </authorList>
    </citation>
    <scope>NUCLEOTIDE SEQUENCE [LARGE SCALE GENOMIC DNA]</scope>
    <source>
        <strain evidence="7">B4P</strain>
    </source>
</reference>
<dbReference type="SUPFAM" id="SSF52540">
    <property type="entry name" value="P-loop containing nucleoside triphosphate hydrolases"/>
    <property type="match status" value="1"/>
</dbReference>